<dbReference type="Pfam" id="PF13174">
    <property type="entry name" value="TPR_6"/>
    <property type="match status" value="1"/>
</dbReference>
<proteinExistence type="predicted"/>
<dbReference type="SMART" id="SM00028">
    <property type="entry name" value="TPR"/>
    <property type="match status" value="9"/>
</dbReference>
<dbReference type="Proteomes" id="UP000813420">
    <property type="component" value="Unassembled WGS sequence"/>
</dbReference>
<dbReference type="InterPro" id="IPR051685">
    <property type="entry name" value="Ycf3/AcsC/BcsC/TPR_MFPF"/>
</dbReference>
<dbReference type="RefSeq" id="WP_277272070.1">
    <property type="nucleotide sequence ID" value="NZ_DYXE01000057.1"/>
</dbReference>
<evidence type="ECO:0000256" key="1">
    <source>
        <dbReference type="ARBA" id="ARBA00022737"/>
    </source>
</evidence>
<sequence length="1091" mass="123907">MTMERVHVWEETVTIPTYPAADPEKSPLFLENRAYQGSSGKVYPLPVTEKISDKKEDVAYHAIYLENDYLKVMILPEIGGRIQRAYDKTNNYDFVYYNHVIKPALVGLTGPWISGGIEFNWPQHHRPSTYSPVDYFYQEHEDGSATVYVSEIDKMYGTKGMGAFTLYPDKSYIEIKGQLYNRTDMPQTFLWWANPAVPVNEHTYSVFPPDVHAVMDHGKRAVSTFPIATGEYYKYDYSEGIDISCYRNIKVPTSYMAAHSDYDFIGNYDEQLDAGLLHVADHHISPGKKQWTWGNSDFGQAWDRNLTDEDGPYIELMTGVYADNQPDFTWLKPQEEKTFTQYFMPYKHVGRVKNATKDAAVNIELAGGILRIKAYASGKHAQVTIQVTQGENVLFTDTAPLSPVEIYDGTFPTDLETLSGCSVSIKDADGALLVSYTEKEPELTPTPEPADPLLPPEQLKSTEELYLGGLHLEQYRHATFAPEDYYLEGLKRDSFDIRLNNAYGLLLYRRGCFEESIPYFRKAIEKQTWKNPNPYHGECYYNLGLALHMTGQDDEAFDAFYKATWSYENQSSGYYWLACLSCRKGDYQAALGFIEQSMIRNWHNMKARTLKAAILRTLKKDTALLLSESADIDPLDMGIRYEKALVSGDMAGWKQAMRQPAHNYLELSLDYMKAGFYEDALAILSSCEDGSPMISYYQGYAHEKSGDTALAASFYQKGEEACSDCCFPNRTEEVVILSSAIKALSKAPRAHYYLGCLFYDKKQYETAKDHWLTSVSEYPECAMAHRNLAIAYYNKEKDMEKALVSMKRALDLDPGYSRFLLEYDQLCSKAGVSNEDRLDLLEERIELAEDRDALYVEYITLLNNTCQYNKALSCLGSHRFHPWEGGEGKVSTQYRYALTQKAIQLLDEKKYDEAIQLLEQTKVYPENLGEGKLPNVQDNIADYYLGLAYEAKGESDTARECFLRASVGLDEPGSVLYYNDQPSDTILYQGLANEKLGNTAAARKCFHQLISFGERHVFDQVGYDYFAVSLPEIEVFPSNIKNRNDTYCHYLIALGNLGLGNLDKAADQLKSILADQPGYQGAIQHLLMLQA</sequence>
<dbReference type="Pfam" id="PF13424">
    <property type="entry name" value="TPR_12"/>
    <property type="match status" value="1"/>
</dbReference>
<feature type="domain" description="DUF5107" evidence="3">
    <location>
        <begin position="41"/>
        <end position="345"/>
    </location>
</feature>
<accession>A0A9D3AJ26</accession>
<dbReference type="Pfam" id="PF13432">
    <property type="entry name" value="TPR_16"/>
    <property type="match status" value="2"/>
</dbReference>
<keyword evidence="1" id="KW-0677">Repeat</keyword>
<dbReference type="PANTHER" id="PTHR44943">
    <property type="entry name" value="CELLULOSE SYNTHASE OPERON PROTEIN C"/>
    <property type="match status" value="1"/>
</dbReference>
<dbReference type="SUPFAM" id="SSF48452">
    <property type="entry name" value="TPR-like"/>
    <property type="match status" value="3"/>
</dbReference>
<name>A0A9D3AJ26_9FIRM</name>
<evidence type="ECO:0000313" key="4">
    <source>
        <dbReference type="EMBL" id="HJH49924.1"/>
    </source>
</evidence>
<evidence type="ECO:0000313" key="5">
    <source>
        <dbReference type="Proteomes" id="UP000813420"/>
    </source>
</evidence>
<organism evidence="4 5">
    <name type="scientific">Merdimonas faecis</name>
    <dbReference type="NCBI Taxonomy" id="1653435"/>
    <lineage>
        <taxon>Bacteria</taxon>
        <taxon>Bacillati</taxon>
        <taxon>Bacillota</taxon>
        <taxon>Clostridia</taxon>
        <taxon>Lachnospirales</taxon>
        <taxon>Lachnospiraceae</taxon>
        <taxon>Merdimonas</taxon>
    </lineage>
</organism>
<dbReference type="EMBL" id="DYXE01000057">
    <property type="protein sequence ID" value="HJH49924.1"/>
    <property type="molecule type" value="Genomic_DNA"/>
</dbReference>
<dbReference type="InterPro" id="IPR033396">
    <property type="entry name" value="DUF5107"/>
</dbReference>
<dbReference type="Gene3D" id="1.25.40.10">
    <property type="entry name" value="Tetratricopeptide repeat domain"/>
    <property type="match status" value="3"/>
</dbReference>
<dbReference type="Pfam" id="PF17128">
    <property type="entry name" value="DUF5107"/>
    <property type="match status" value="1"/>
</dbReference>
<keyword evidence="2" id="KW-0802">TPR repeat</keyword>
<dbReference type="PANTHER" id="PTHR44943:SF8">
    <property type="entry name" value="TPR REPEAT-CONTAINING PROTEIN MJ0263"/>
    <property type="match status" value="1"/>
</dbReference>
<protein>
    <submittedName>
        <fullName evidence="4">DUF5107 domain-containing protein</fullName>
    </submittedName>
</protein>
<dbReference type="InterPro" id="IPR011990">
    <property type="entry name" value="TPR-like_helical_dom_sf"/>
</dbReference>
<dbReference type="AlphaFoldDB" id="A0A9D3AJ26"/>
<dbReference type="InterPro" id="IPR019734">
    <property type="entry name" value="TPR_rpt"/>
</dbReference>
<comment type="caution">
    <text evidence="4">The sequence shown here is derived from an EMBL/GenBank/DDBJ whole genome shotgun (WGS) entry which is preliminary data.</text>
</comment>
<reference evidence="4" key="1">
    <citation type="journal article" date="2021" name="PeerJ">
        <title>Extensive microbial diversity within the chicken gut microbiome revealed by metagenomics and culture.</title>
        <authorList>
            <person name="Gilroy R."/>
            <person name="Ravi A."/>
            <person name="Getino M."/>
            <person name="Pursley I."/>
            <person name="Horton D.L."/>
            <person name="Alikhan N.F."/>
            <person name="Baker D."/>
            <person name="Gharbi K."/>
            <person name="Hall N."/>
            <person name="Watson M."/>
            <person name="Adriaenssens E.M."/>
            <person name="Foster-Nyarko E."/>
            <person name="Jarju S."/>
            <person name="Secka A."/>
            <person name="Antonio M."/>
            <person name="Oren A."/>
            <person name="Chaudhuri R.R."/>
            <person name="La Ragione R."/>
            <person name="Hildebrand F."/>
            <person name="Pallen M.J."/>
        </authorList>
    </citation>
    <scope>NUCLEOTIDE SEQUENCE</scope>
    <source>
        <strain evidence="4">USAMLcec4-12693</strain>
    </source>
</reference>
<evidence type="ECO:0000259" key="3">
    <source>
        <dbReference type="Pfam" id="PF17128"/>
    </source>
</evidence>
<gene>
    <name evidence="4" type="ORF">K8V39_06645</name>
</gene>
<evidence type="ECO:0000256" key="2">
    <source>
        <dbReference type="ARBA" id="ARBA00022803"/>
    </source>
</evidence>
<reference evidence="4" key="2">
    <citation type="submission" date="2021-09" db="EMBL/GenBank/DDBJ databases">
        <authorList>
            <person name="Gilroy R."/>
        </authorList>
    </citation>
    <scope>NUCLEOTIDE SEQUENCE</scope>
    <source>
        <strain evidence="4">USAMLcec4-12693</strain>
    </source>
</reference>